<evidence type="ECO:0000259" key="15">
    <source>
        <dbReference type="Pfam" id="PF07715"/>
    </source>
</evidence>
<dbReference type="KEGG" id="hba:Hbal_2603"/>
<dbReference type="PANTHER" id="PTHR32552">
    <property type="entry name" value="FERRICHROME IRON RECEPTOR-RELATED"/>
    <property type="match status" value="1"/>
</dbReference>
<evidence type="ECO:0000256" key="7">
    <source>
        <dbReference type="ARBA" id="ARBA00023065"/>
    </source>
</evidence>
<keyword evidence="2 11" id="KW-0813">Transport</keyword>
<dbReference type="STRING" id="582402.Hbal_2603"/>
<keyword evidence="10 11" id="KW-0998">Cell outer membrane</keyword>
<keyword evidence="5 11" id="KW-0812">Transmembrane</keyword>
<dbReference type="Proteomes" id="UP000002745">
    <property type="component" value="Chromosome"/>
</dbReference>
<evidence type="ECO:0000256" key="6">
    <source>
        <dbReference type="ARBA" id="ARBA00023004"/>
    </source>
</evidence>
<accession>C6XPL3</accession>
<keyword evidence="4" id="KW-0410">Iron transport</keyword>
<evidence type="ECO:0000256" key="10">
    <source>
        <dbReference type="ARBA" id="ARBA00023237"/>
    </source>
</evidence>
<comment type="similarity">
    <text evidence="11 12">Belongs to the TonB-dependent receptor family.</text>
</comment>
<dbReference type="PROSITE" id="PS52016">
    <property type="entry name" value="TONB_DEPENDENT_REC_3"/>
    <property type="match status" value="1"/>
</dbReference>
<keyword evidence="17" id="KW-1185">Reference proteome</keyword>
<feature type="domain" description="TonB-dependent receptor-like beta-barrel" evidence="14">
    <location>
        <begin position="367"/>
        <end position="838"/>
    </location>
</feature>
<gene>
    <name evidence="16" type="ordered locus">Hbal_2603</name>
</gene>
<dbReference type="eggNOG" id="COG1629">
    <property type="taxonomic scope" value="Bacteria"/>
</dbReference>
<evidence type="ECO:0000256" key="1">
    <source>
        <dbReference type="ARBA" id="ARBA00004571"/>
    </source>
</evidence>
<evidence type="ECO:0000256" key="12">
    <source>
        <dbReference type="RuleBase" id="RU003357"/>
    </source>
</evidence>
<evidence type="ECO:0000259" key="14">
    <source>
        <dbReference type="Pfam" id="PF00593"/>
    </source>
</evidence>
<organism evidence="16 17">
    <name type="scientific">Hirschia baltica (strain ATCC 49814 / DSM 5838 / IFAM 1418)</name>
    <dbReference type="NCBI Taxonomy" id="582402"/>
    <lineage>
        <taxon>Bacteria</taxon>
        <taxon>Pseudomonadati</taxon>
        <taxon>Pseudomonadota</taxon>
        <taxon>Alphaproteobacteria</taxon>
        <taxon>Hyphomonadales</taxon>
        <taxon>Hyphomonadaceae</taxon>
        <taxon>Hirschia</taxon>
    </lineage>
</organism>
<feature type="signal peptide" evidence="13">
    <location>
        <begin position="1"/>
        <end position="29"/>
    </location>
</feature>
<sequence>MKRKQFLKLSAAVPSVLALAMGLSASAQEATQTETQAEAQTEEKERSSIMIDTIVVTSERVSFTEQEVPTSLITFDAGDLTELDAGNFKDLSNFMPNLSIGGATPFGESVPLYSIRGVSTASGRVSAEPGVAVYIDGLYYPRTMGSLLKLVDVESVEISRGPQGTLFGRNSTAGTIQYNTKAPEYEFGARVAGAVGTSNRADLTGMINIPMGDRAALRVNAGTWNRDGYINVTDRDGNVIHDSGNTDETAFRAALRLEPTDKLTIDLSGTVAESNGLSPTPIISDFSVRQGEGGINAINPGDPIPINDDSLSPALRGLQAYLQNNGLDPLVAQDPRFISGDNYTRSFPCYLDQATPVEGDYIPADQLCKLEDSIKNTAYSLKVGYDFNDTWSINYLGGMIKGEYYTQNVLFGNLYNRVNVTEVDSESHEFTLNYTGDKLKALGGVYFFKEQPFEHTGDRAHLIFGAPFQQGNVEAAEEFVDAQVETQAIFANMVYDFSEKFSVTVGARCSEDDKSTVIGFYDVVNGGADEVPIAEDYPGATIDWDGDGVVVAGVDGFSGQAYTNNGFDAFTGSAKFDSFDWRVSARYFVDPVKMVYGTVSTGFKGGGFSDNLVTHVPEPSCGPGPLASGCVAYDTPVRPYNQEDVINYEVGIKADWLDSRLRTNASIYAMDIKDHIVQFATFYQPRFGSPSLVMTNAGDVVISGFEADGEFILSENWSVSGSVGHTKYDWSKLDPESELYYFDQCPDIAFEDVNVDNCPIRDSKLAPEWSFSAGANFNRDMLGGVVKAALNYGWTDETEASNGDNSVRIDAYGVTNFRIEYDSDDEANWSIALAGSNILDEEYILSGLELSGQSPTYTSTFVPSRGAEWSLTLEKRF</sequence>
<proteinExistence type="inferred from homology"/>
<keyword evidence="9 11" id="KW-0472">Membrane</keyword>
<evidence type="ECO:0000256" key="3">
    <source>
        <dbReference type="ARBA" id="ARBA00022452"/>
    </source>
</evidence>
<keyword evidence="16" id="KW-0675">Receptor</keyword>
<dbReference type="RefSeq" id="WP_015828428.1">
    <property type="nucleotide sequence ID" value="NC_012982.1"/>
</dbReference>
<evidence type="ECO:0000256" key="13">
    <source>
        <dbReference type="SAM" id="SignalP"/>
    </source>
</evidence>
<dbReference type="InterPro" id="IPR012910">
    <property type="entry name" value="Plug_dom"/>
</dbReference>
<dbReference type="InterPro" id="IPR039426">
    <property type="entry name" value="TonB-dep_rcpt-like"/>
</dbReference>
<evidence type="ECO:0000256" key="4">
    <source>
        <dbReference type="ARBA" id="ARBA00022496"/>
    </source>
</evidence>
<dbReference type="Pfam" id="PF00593">
    <property type="entry name" value="TonB_dep_Rec_b-barrel"/>
    <property type="match status" value="1"/>
</dbReference>
<keyword evidence="6" id="KW-0408">Iron</keyword>
<name>C6XPL3_HIRBI</name>
<protein>
    <submittedName>
        <fullName evidence="16">TonB-dependent receptor</fullName>
    </submittedName>
</protein>
<evidence type="ECO:0000256" key="2">
    <source>
        <dbReference type="ARBA" id="ARBA00022448"/>
    </source>
</evidence>
<dbReference type="InterPro" id="IPR036942">
    <property type="entry name" value="Beta-barrel_TonB_sf"/>
</dbReference>
<evidence type="ECO:0000256" key="9">
    <source>
        <dbReference type="ARBA" id="ARBA00023136"/>
    </source>
</evidence>
<dbReference type="GO" id="GO:0009279">
    <property type="term" value="C:cell outer membrane"/>
    <property type="evidence" value="ECO:0007669"/>
    <property type="project" value="UniProtKB-SubCell"/>
</dbReference>
<comment type="subcellular location">
    <subcellularLocation>
        <location evidence="1 11">Cell outer membrane</location>
        <topology evidence="1 11">Multi-pass membrane protein</topology>
    </subcellularLocation>
</comment>
<keyword evidence="3 11" id="KW-1134">Transmembrane beta strand</keyword>
<keyword evidence="13" id="KW-0732">Signal</keyword>
<dbReference type="HOGENOM" id="CLU_008287_15_0_5"/>
<evidence type="ECO:0000313" key="17">
    <source>
        <dbReference type="Proteomes" id="UP000002745"/>
    </source>
</evidence>
<feature type="domain" description="TonB-dependent receptor plug" evidence="15">
    <location>
        <begin position="65"/>
        <end position="175"/>
    </location>
</feature>
<evidence type="ECO:0000256" key="11">
    <source>
        <dbReference type="PROSITE-ProRule" id="PRU01360"/>
    </source>
</evidence>
<dbReference type="OrthoDB" id="7313036at2"/>
<evidence type="ECO:0000256" key="5">
    <source>
        <dbReference type="ARBA" id="ARBA00022692"/>
    </source>
</evidence>
<dbReference type="EMBL" id="CP001678">
    <property type="protein sequence ID" value="ACT60278.1"/>
    <property type="molecule type" value="Genomic_DNA"/>
</dbReference>
<dbReference type="Gene3D" id="2.40.170.20">
    <property type="entry name" value="TonB-dependent receptor, beta-barrel domain"/>
    <property type="match status" value="2"/>
</dbReference>
<feature type="chain" id="PRO_5002974205" evidence="13">
    <location>
        <begin position="30"/>
        <end position="877"/>
    </location>
</feature>
<reference evidence="17" key="1">
    <citation type="journal article" date="2011" name="J. Bacteriol.">
        <title>Genome sequences of eight morphologically diverse alphaproteobacteria.</title>
        <authorList>
            <consortium name="US DOE Joint Genome Institute"/>
            <person name="Brown P.J."/>
            <person name="Kysela D.T."/>
            <person name="Buechlein A."/>
            <person name="Hemmerich C."/>
            <person name="Brun Y.V."/>
        </authorList>
    </citation>
    <scope>NUCLEOTIDE SEQUENCE [LARGE SCALE GENOMIC DNA]</scope>
    <source>
        <strain evidence="17">ATCC 49814 / DSM 5838 / IFAM 1418</strain>
    </source>
</reference>
<dbReference type="eggNOG" id="COG4773">
    <property type="taxonomic scope" value="Bacteria"/>
</dbReference>
<evidence type="ECO:0000256" key="8">
    <source>
        <dbReference type="ARBA" id="ARBA00023077"/>
    </source>
</evidence>
<dbReference type="SUPFAM" id="SSF56935">
    <property type="entry name" value="Porins"/>
    <property type="match status" value="1"/>
</dbReference>
<dbReference type="PANTHER" id="PTHR32552:SF81">
    <property type="entry name" value="TONB-DEPENDENT OUTER MEMBRANE RECEPTOR"/>
    <property type="match status" value="1"/>
</dbReference>
<dbReference type="AlphaFoldDB" id="C6XPL3"/>
<dbReference type="GO" id="GO:0006826">
    <property type="term" value="P:iron ion transport"/>
    <property type="evidence" value="ECO:0007669"/>
    <property type="project" value="UniProtKB-KW"/>
</dbReference>
<evidence type="ECO:0000313" key="16">
    <source>
        <dbReference type="EMBL" id="ACT60278.1"/>
    </source>
</evidence>
<keyword evidence="8 12" id="KW-0798">TonB box</keyword>
<keyword evidence="7" id="KW-0406">Ion transport</keyword>
<dbReference type="Pfam" id="PF07715">
    <property type="entry name" value="Plug"/>
    <property type="match status" value="1"/>
</dbReference>
<dbReference type="InterPro" id="IPR000531">
    <property type="entry name" value="Beta-barrel_TonB"/>
</dbReference>